<dbReference type="EMBL" id="JAFEKC020000026">
    <property type="protein sequence ID" value="KAK0506995.1"/>
    <property type="molecule type" value="Genomic_DNA"/>
</dbReference>
<protein>
    <recommendedName>
        <fullName evidence="6">NAD(P)-binding protein</fullName>
    </recommendedName>
</protein>
<evidence type="ECO:0000256" key="1">
    <source>
        <dbReference type="ARBA" id="ARBA00006484"/>
    </source>
</evidence>
<dbReference type="AlphaFoldDB" id="A0AA39QPZ8"/>
<comment type="caution">
    <text evidence="4">The sequence shown here is derived from an EMBL/GenBank/DDBJ whole genome shotgun (WGS) entry which is preliminary data.</text>
</comment>
<evidence type="ECO:0008006" key="6">
    <source>
        <dbReference type="Google" id="ProtNLM"/>
    </source>
</evidence>
<dbReference type="Proteomes" id="UP001166286">
    <property type="component" value="Unassembled WGS sequence"/>
</dbReference>
<dbReference type="GO" id="GO:0016491">
    <property type="term" value="F:oxidoreductase activity"/>
    <property type="evidence" value="ECO:0007669"/>
    <property type="project" value="UniProtKB-KW"/>
</dbReference>
<dbReference type="PRINTS" id="PR00081">
    <property type="entry name" value="GDHRDH"/>
</dbReference>
<evidence type="ECO:0000313" key="4">
    <source>
        <dbReference type="EMBL" id="KAK0506995.1"/>
    </source>
</evidence>
<dbReference type="InterPro" id="IPR002347">
    <property type="entry name" value="SDR_fam"/>
</dbReference>
<keyword evidence="3" id="KW-0560">Oxidoreductase</keyword>
<accession>A0AA39QPZ8</accession>
<evidence type="ECO:0000313" key="5">
    <source>
        <dbReference type="Proteomes" id="UP001166286"/>
    </source>
</evidence>
<proteinExistence type="inferred from homology"/>
<comment type="similarity">
    <text evidence="1">Belongs to the short-chain dehydrogenases/reductases (SDR) family.</text>
</comment>
<dbReference type="SUPFAM" id="SSF51735">
    <property type="entry name" value="NAD(P)-binding Rossmann-fold domains"/>
    <property type="match status" value="1"/>
</dbReference>
<evidence type="ECO:0000256" key="2">
    <source>
        <dbReference type="ARBA" id="ARBA00022857"/>
    </source>
</evidence>
<keyword evidence="2" id="KW-0521">NADP</keyword>
<organism evidence="4 5">
    <name type="scientific">Cladonia borealis</name>
    <dbReference type="NCBI Taxonomy" id="184061"/>
    <lineage>
        <taxon>Eukaryota</taxon>
        <taxon>Fungi</taxon>
        <taxon>Dikarya</taxon>
        <taxon>Ascomycota</taxon>
        <taxon>Pezizomycotina</taxon>
        <taxon>Lecanoromycetes</taxon>
        <taxon>OSLEUM clade</taxon>
        <taxon>Lecanoromycetidae</taxon>
        <taxon>Lecanorales</taxon>
        <taxon>Lecanorineae</taxon>
        <taxon>Cladoniaceae</taxon>
        <taxon>Cladonia</taxon>
    </lineage>
</organism>
<dbReference type="PROSITE" id="PS00061">
    <property type="entry name" value="ADH_SHORT"/>
    <property type="match status" value="1"/>
</dbReference>
<evidence type="ECO:0000256" key="3">
    <source>
        <dbReference type="ARBA" id="ARBA00023002"/>
    </source>
</evidence>
<gene>
    <name evidence="4" type="ORF">JMJ35_010695</name>
</gene>
<dbReference type="CDD" id="cd05233">
    <property type="entry name" value="SDR_c"/>
    <property type="match status" value="1"/>
</dbReference>
<dbReference type="InterPro" id="IPR020904">
    <property type="entry name" value="Sc_DH/Rdtase_CS"/>
</dbReference>
<keyword evidence="5" id="KW-1185">Reference proteome</keyword>
<sequence>MSTQQHFDPYPRAGPALLKKEFAGKSVLITGGGYGVGSAIAKSFAEAGVAEIILVGRTEAKLKSTADELASFKDTTVRFYQVDISSKGDVKKLFDSLTISPDVLVNNAGFMATPANFIQADLDEYWEAFTINVYGTALITQSFLRHREALKPSTPAVVITLNTIGAYSARIPHLSSYGASKAALARWSEMIAVDVPETTARFISIHPGSIGTAMGIKSGLDGVFRPTDPRLAGDFIAWACSEEARFLAGRFAWVNWDVADLVAAKDEIISKDYYRTSLTV</sequence>
<dbReference type="Gene3D" id="3.40.50.720">
    <property type="entry name" value="NAD(P)-binding Rossmann-like Domain"/>
    <property type="match status" value="1"/>
</dbReference>
<dbReference type="PANTHER" id="PTHR42901:SF1">
    <property type="entry name" value="ALCOHOL DEHYDROGENASE"/>
    <property type="match status" value="1"/>
</dbReference>
<name>A0AA39QPZ8_9LECA</name>
<dbReference type="PANTHER" id="PTHR42901">
    <property type="entry name" value="ALCOHOL DEHYDROGENASE"/>
    <property type="match status" value="1"/>
</dbReference>
<dbReference type="InterPro" id="IPR036291">
    <property type="entry name" value="NAD(P)-bd_dom_sf"/>
</dbReference>
<dbReference type="Pfam" id="PF00106">
    <property type="entry name" value="adh_short"/>
    <property type="match status" value="1"/>
</dbReference>
<reference evidence="4" key="1">
    <citation type="submission" date="2023-03" db="EMBL/GenBank/DDBJ databases">
        <title>Complete genome of Cladonia borealis.</title>
        <authorList>
            <person name="Park H."/>
        </authorList>
    </citation>
    <scope>NUCLEOTIDE SEQUENCE</scope>
    <source>
        <strain evidence="4">ANT050790</strain>
    </source>
</reference>